<dbReference type="EMBL" id="JAEUBF010000853">
    <property type="protein sequence ID" value="KAH3674503.1"/>
    <property type="molecule type" value="Genomic_DNA"/>
</dbReference>
<reference evidence="3" key="1">
    <citation type="journal article" date="2021" name="Open Biol.">
        <title>Shared evolutionary footprints suggest mitochondrial oxidative damage underlies multiple complex I losses in fungi.</title>
        <authorList>
            <person name="Schikora-Tamarit M.A."/>
            <person name="Marcet-Houben M."/>
            <person name="Nosek J."/>
            <person name="Gabaldon T."/>
        </authorList>
    </citation>
    <scope>NUCLEOTIDE SEQUENCE</scope>
    <source>
        <strain evidence="3">CBS6341</strain>
    </source>
</reference>
<feature type="compositionally biased region" description="Polar residues" evidence="1">
    <location>
        <begin position="335"/>
        <end position="361"/>
    </location>
</feature>
<dbReference type="InterPro" id="IPR022210">
    <property type="entry name" value="TF_GCR1-like"/>
</dbReference>
<dbReference type="GO" id="GO:0060963">
    <property type="term" value="P:positive regulation of ribosomal protein gene transcription by RNA polymerase II"/>
    <property type="evidence" value="ECO:0007669"/>
    <property type="project" value="TreeGrafter"/>
</dbReference>
<dbReference type="PANTHER" id="PTHR37784:SF8">
    <property type="entry name" value="PROTEIN MSN1"/>
    <property type="match status" value="1"/>
</dbReference>
<dbReference type="OrthoDB" id="428577at2759"/>
<name>A0A9P8PLJ3_9ASCO</name>
<dbReference type="Proteomes" id="UP000769528">
    <property type="component" value="Unassembled WGS sequence"/>
</dbReference>
<evidence type="ECO:0000313" key="3">
    <source>
        <dbReference type="EMBL" id="KAH3674503.1"/>
    </source>
</evidence>
<organism evidence="3 4">
    <name type="scientific">Wickerhamomyces mucosus</name>
    <dbReference type="NCBI Taxonomy" id="1378264"/>
    <lineage>
        <taxon>Eukaryota</taxon>
        <taxon>Fungi</taxon>
        <taxon>Dikarya</taxon>
        <taxon>Ascomycota</taxon>
        <taxon>Saccharomycotina</taxon>
        <taxon>Saccharomycetes</taxon>
        <taxon>Phaffomycetales</taxon>
        <taxon>Wickerhamomycetaceae</taxon>
        <taxon>Wickerhamomyces</taxon>
    </lineage>
</organism>
<feature type="domain" description="Transcription activator GCR1-like" evidence="2">
    <location>
        <begin position="372"/>
        <end position="450"/>
    </location>
</feature>
<dbReference type="PANTHER" id="PTHR37784">
    <property type="entry name" value="PROTEIN MSN1"/>
    <property type="match status" value="1"/>
</dbReference>
<feature type="region of interest" description="Disordered" evidence="1">
    <location>
        <begin position="111"/>
        <end position="166"/>
    </location>
</feature>
<gene>
    <name evidence="3" type="ORF">WICMUC_003341</name>
</gene>
<dbReference type="GO" id="GO:0000981">
    <property type="term" value="F:DNA-binding transcription factor activity, RNA polymerase II-specific"/>
    <property type="evidence" value="ECO:0007669"/>
    <property type="project" value="TreeGrafter"/>
</dbReference>
<evidence type="ECO:0000313" key="4">
    <source>
        <dbReference type="Proteomes" id="UP000769528"/>
    </source>
</evidence>
<dbReference type="InterPro" id="IPR052146">
    <property type="entry name" value="HOT1"/>
</dbReference>
<feature type="region of interest" description="Disordered" evidence="1">
    <location>
        <begin position="234"/>
        <end position="289"/>
    </location>
</feature>
<feature type="compositionally biased region" description="Low complexity" evidence="1">
    <location>
        <begin position="187"/>
        <end position="203"/>
    </location>
</feature>
<feature type="region of interest" description="Disordered" evidence="1">
    <location>
        <begin position="335"/>
        <end position="362"/>
    </location>
</feature>
<dbReference type="GO" id="GO:0000978">
    <property type="term" value="F:RNA polymerase II cis-regulatory region sequence-specific DNA binding"/>
    <property type="evidence" value="ECO:0007669"/>
    <property type="project" value="TreeGrafter"/>
</dbReference>
<feature type="compositionally biased region" description="Polar residues" evidence="1">
    <location>
        <begin position="254"/>
        <end position="266"/>
    </location>
</feature>
<evidence type="ECO:0000259" key="2">
    <source>
        <dbReference type="Pfam" id="PF12550"/>
    </source>
</evidence>
<keyword evidence="4" id="KW-1185">Reference proteome</keyword>
<dbReference type="Pfam" id="PF12550">
    <property type="entry name" value="GCR1_C"/>
    <property type="match status" value="1"/>
</dbReference>
<sequence>MSASEEISRLKEQVKRLEDQIKSYEEHVFILQNGIQFNNKSYQVEQAKQSNQIIGLASLLMDVIKEGRHYEEMREANINQRVNNILNIDITDFNSLNNAFNATNSVLNPNNDNSLMTNLNLSNNNTGSRNDNSGNTGSSTAVTSNNNTNNNHNNNSNNNSSNNNTSILSAANSLLPQNQKIPNDHLSSSSNSQNQPNATLLPNPLQPPTQSRSQAQLQEMNDQNQIKILQQNFERQHHQQRLQSRHSHERRNQQQETDQSHLSQGILSQSLPSQQVPQQNRKNRIKRRKTLNDETSILLDEALNYAERQQRLQENQVQAPHIQQIQAPLEIQPQRIQSQPNSISNPLQPVEPSSNLETNSPSKRRKVYDKVYSFIKAPNSVEEIWNEYFVGVDNQPSIKALEEEYKTGWRKDPATSKKFNRRKAIYNAIEKGLQKGYSLSQCITLLEDFRWIDRAKNLKQPIGWLCHGNLPNELK</sequence>
<proteinExistence type="predicted"/>
<feature type="compositionally biased region" description="Low complexity" evidence="1">
    <location>
        <begin position="267"/>
        <end position="280"/>
    </location>
</feature>
<accession>A0A9P8PLJ3</accession>
<feature type="compositionally biased region" description="Basic residues" evidence="1">
    <location>
        <begin position="238"/>
        <end position="249"/>
    </location>
</feature>
<reference evidence="3" key="2">
    <citation type="submission" date="2021-01" db="EMBL/GenBank/DDBJ databases">
        <authorList>
            <person name="Schikora-Tamarit M.A."/>
        </authorList>
    </citation>
    <scope>NUCLEOTIDE SEQUENCE</scope>
    <source>
        <strain evidence="3">CBS6341</strain>
    </source>
</reference>
<comment type="caution">
    <text evidence="3">The sequence shown here is derived from an EMBL/GenBank/DDBJ whole genome shotgun (WGS) entry which is preliminary data.</text>
</comment>
<dbReference type="AlphaFoldDB" id="A0A9P8PLJ3"/>
<evidence type="ECO:0000256" key="1">
    <source>
        <dbReference type="SAM" id="MobiDB-lite"/>
    </source>
</evidence>
<feature type="region of interest" description="Disordered" evidence="1">
    <location>
        <begin position="178"/>
        <end position="216"/>
    </location>
</feature>
<protein>
    <recommendedName>
        <fullName evidence="2">Transcription activator GCR1-like domain-containing protein</fullName>
    </recommendedName>
</protein>